<dbReference type="Proteomes" id="UP000828941">
    <property type="component" value="Chromosome 9"/>
</dbReference>
<evidence type="ECO:0000313" key="2">
    <source>
        <dbReference type="Proteomes" id="UP000828941"/>
    </source>
</evidence>
<organism evidence="1 2">
    <name type="scientific">Bauhinia variegata</name>
    <name type="common">Purple orchid tree</name>
    <name type="synonym">Phanera variegata</name>
    <dbReference type="NCBI Taxonomy" id="167791"/>
    <lineage>
        <taxon>Eukaryota</taxon>
        <taxon>Viridiplantae</taxon>
        <taxon>Streptophyta</taxon>
        <taxon>Embryophyta</taxon>
        <taxon>Tracheophyta</taxon>
        <taxon>Spermatophyta</taxon>
        <taxon>Magnoliopsida</taxon>
        <taxon>eudicotyledons</taxon>
        <taxon>Gunneridae</taxon>
        <taxon>Pentapetalae</taxon>
        <taxon>rosids</taxon>
        <taxon>fabids</taxon>
        <taxon>Fabales</taxon>
        <taxon>Fabaceae</taxon>
        <taxon>Cercidoideae</taxon>
        <taxon>Cercideae</taxon>
        <taxon>Bauhiniinae</taxon>
        <taxon>Bauhinia</taxon>
    </lineage>
</organism>
<evidence type="ECO:0000313" key="1">
    <source>
        <dbReference type="EMBL" id="KAI4322260.1"/>
    </source>
</evidence>
<accession>A0ACB9MEP7</accession>
<dbReference type="EMBL" id="CM039434">
    <property type="protein sequence ID" value="KAI4322260.1"/>
    <property type="molecule type" value="Genomic_DNA"/>
</dbReference>
<gene>
    <name evidence="1" type="ORF">L6164_021971</name>
</gene>
<comment type="caution">
    <text evidence="1">The sequence shown here is derived from an EMBL/GenBank/DDBJ whole genome shotgun (WGS) entry which is preliminary data.</text>
</comment>
<reference evidence="1 2" key="1">
    <citation type="journal article" date="2022" name="DNA Res.">
        <title>Chromosomal-level genome assembly of the orchid tree Bauhinia variegata (Leguminosae; Cercidoideae) supports the allotetraploid origin hypothesis of Bauhinia.</title>
        <authorList>
            <person name="Zhong Y."/>
            <person name="Chen Y."/>
            <person name="Zheng D."/>
            <person name="Pang J."/>
            <person name="Liu Y."/>
            <person name="Luo S."/>
            <person name="Meng S."/>
            <person name="Qian L."/>
            <person name="Wei D."/>
            <person name="Dai S."/>
            <person name="Zhou R."/>
        </authorList>
    </citation>
    <scope>NUCLEOTIDE SEQUENCE [LARGE SCALE GENOMIC DNA]</scope>
    <source>
        <strain evidence="1">BV-YZ2020</strain>
    </source>
</reference>
<proteinExistence type="predicted"/>
<keyword evidence="2" id="KW-1185">Reference proteome</keyword>
<protein>
    <submittedName>
        <fullName evidence="1">Uncharacterized protein</fullName>
    </submittedName>
</protein>
<name>A0ACB9MEP7_BAUVA</name>
<sequence>MLTMRLLWWQHLPLLILIQLVWPNSWTYGEAFLNFRSSFGGPQQFRCSIAKYPCQRQWHCLDCYQLKYPENQVNGPRKETVGATVGAVVAALIVIIIMVIFYICLMRVRRLAQTSETASSMPSPVELGMGNTCAPSCDAHKIRQLTILELEQATRNFSESNIIGGGRFGLVYKGLLQDGSIVALKRRLFALTQDFTHQVEQIARIHQHLVKLVGYYEDSHQQLLVYEYLHNGNVGNHLYDNDGLPIGKLNIRQRLSIALGASKGLEHLHGRDPPLLHTHFRTSNVLVDENFTAKVSDYGFCKLQNNADQAGSSNIDCFFDPELKFSQNFSEKSDVYNFGVFLFELTSGCEALYRNHSNCKENLVFQVSKNSKYLDKFLDITLRDHEKFAAMKIMELALLCLDVSFRRPSMRQIVAELEQIQQTEIAPLHSHKINVIAAVTLGSELFK</sequence>